<evidence type="ECO:0000313" key="7">
    <source>
        <dbReference type="EMBL" id="SCX52209.1"/>
    </source>
</evidence>
<feature type="transmembrane region" description="Helical" evidence="6">
    <location>
        <begin position="353"/>
        <end position="373"/>
    </location>
</feature>
<dbReference type="InterPro" id="IPR036259">
    <property type="entry name" value="MFS_trans_sf"/>
</dbReference>
<feature type="transmembrane region" description="Helical" evidence="6">
    <location>
        <begin position="262"/>
        <end position="283"/>
    </location>
</feature>
<dbReference type="EMBL" id="FMUI01000007">
    <property type="protein sequence ID" value="SCX52209.1"/>
    <property type="molecule type" value="Genomic_DNA"/>
</dbReference>
<feature type="transmembrane region" description="Helical" evidence="6">
    <location>
        <begin position="45"/>
        <end position="66"/>
    </location>
</feature>
<feature type="transmembrane region" description="Helical" evidence="6">
    <location>
        <begin position="225"/>
        <end position="250"/>
    </location>
</feature>
<dbReference type="GO" id="GO:0005886">
    <property type="term" value="C:plasma membrane"/>
    <property type="evidence" value="ECO:0007669"/>
    <property type="project" value="UniProtKB-SubCell"/>
</dbReference>
<dbReference type="PANTHER" id="PTHR23513">
    <property type="entry name" value="INTEGRAL MEMBRANE EFFLUX PROTEIN-RELATED"/>
    <property type="match status" value="1"/>
</dbReference>
<dbReference type="Proteomes" id="UP000183569">
    <property type="component" value="Unassembled WGS sequence"/>
</dbReference>
<feature type="transmembrane region" description="Helical" evidence="6">
    <location>
        <begin position="313"/>
        <end position="332"/>
    </location>
</feature>
<evidence type="ECO:0000256" key="3">
    <source>
        <dbReference type="ARBA" id="ARBA00022692"/>
    </source>
</evidence>
<dbReference type="RefSeq" id="WP_017458412.1">
    <property type="nucleotide sequence ID" value="NZ_FMUI01000007.1"/>
</dbReference>
<feature type="transmembrane region" description="Helical" evidence="6">
    <location>
        <begin position="173"/>
        <end position="192"/>
    </location>
</feature>
<dbReference type="Gene3D" id="1.20.1250.20">
    <property type="entry name" value="MFS general substrate transporter like domains"/>
    <property type="match status" value="1"/>
</dbReference>
<dbReference type="SUPFAM" id="SSF103473">
    <property type="entry name" value="MFS general substrate transporter"/>
    <property type="match status" value="1"/>
</dbReference>
<dbReference type="AlphaFoldDB" id="A0A1G4YFU4"/>
<evidence type="ECO:0000256" key="2">
    <source>
        <dbReference type="ARBA" id="ARBA00022475"/>
    </source>
</evidence>
<dbReference type="CDD" id="cd06173">
    <property type="entry name" value="MFS_MefA_like"/>
    <property type="match status" value="1"/>
</dbReference>
<keyword evidence="4 6" id="KW-1133">Transmembrane helix</keyword>
<organism evidence="7 8">
    <name type="scientific">Kosakonia sacchari</name>
    <dbReference type="NCBI Taxonomy" id="1158459"/>
    <lineage>
        <taxon>Bacteria</taxon>
        <taxon>Pseudomonadati</taxon>
        <taxon>Pseudomonadota</taxon>
        <taxon>Gammaproteobacteria</taxon>
        <taxon>Enterobacterales</taxon>
        <taxon>Enterobacteriaceae</taxon>
        <taxon>Kosakonia</taxon>
    </lineage>
</organism>
<protein>
    <submittedName>
        <fullName evidence="7">Predicted arabinose efflux permease, MFS family</fullName>
    </submittedName>
</protein>
<dbReference type="GO" id="GO:0022857">
    <property type="term" value="F:transmembrane transporter activity"/>
    <property type="evidence" value="ECO:0007669"/>
    <property type="project" value="InterPro"/>
</dbReference>
<evidence type="ECO:0000256" key="4">
    <source>
        <dbReference type="ARBA" id="ARBA00022989"/>
    </source>
</evidence>
<keyword evidence="3 6" id="KW-0812">Transmembrane</keyword>
<keyword evidence="5 6" id="KW-0472">Membrane</keyword>
<evidence type="ECO:0000313" key="8">
    <source>
        <dbReference type="Proteomes" id="UP000183569"/>
    </source>
</evidence>
<dbReference type="Pfam" id="PF07690">
    <property type="entry name" value="MFS_1"/>
    <property type="match status" value="1"/>
</dbReference>
<evidence type="ECO:0000256" key="1">
    <source>
        <dbReference type="ARBA" id="ARBA00004651"/>
    </source>
</evidence>
<feature type="transmembrane region" description="Helical" evidence="6">
    <location>
        <begin position="78"/>
        <end position="98"/>
    </location>
</feature>
<gene>
    <name evidence="7" type="ORF">SAMN02927897_02631</name>
</gene>
<keyword evidence="2" id="KW-1003">Cell membrane</keyword>
<accession>A0A1G4YFU4</accession>
<reference evidence="7 8" key="1">
    <citation type="submission" date="2016-10" db="EMBL/GenBank/DDBJ databases">
        <authorList>
            <person name="Varghese N."/>
            <person name="Submissions S."/>
        </authorList>
    </citation>
    <scope>NUCLEOTIDE SEQUENCE [LARGE SCALE GENOMIC DNA]</scope>
    <source>
        <strain evidence="7 8">CGMCC 1.12102</strain>
    </source>
</reference>
<evidence type="ECO:0000256" key="5">
    <source>
        <dbReference type="ARBA" id="ARBA00023136"/>
    </source>
</evidence>
<evidence type="ECO:0000256" key="6">
    <source>
        <dbReference type="SAM" id="Phobius"/>
    </source>
</evidence>
<proteinExistence type="predicted"/>
<feature type="transmembrane region" description="Helical" evidence="6">
    <location>
        <begin position="290"/>
        <end position="307"/>
    </location>
</feature>
<feature type="transmembrane region" description="Helical" evidence="6">
    <location>
        <begin position="379"/>
        <end position="400"/>
    </location>
</feature>
<dbReference type="PANTHER" id="PTHR23513:SF6">
    <property type="entry name" value="MAJOR FACILITATOR SUPERFAMILY ASSOCIATED DOMAIN-CONTAINING PROTEIN"/>
    <property type="match status" value="1"/>
</dbReference>
<sequence>MNVDVLMRLGSRFFLLQTGTSLGMVSGHIFRLAMAWWCLQVTHSAVAFSSLIAISVAAEIYLKPFLASFGDSFNRIKFIIACQFAVLGIIALFCLAIYLGYFNLAAIASGLVVMSAISSVREPTIMGLIPDLVAEGEVTQAISHRSTINSIIMLTGPVIAALLISIFSAGVALYISALVYVLSCIAFIILLFKYDVDAVSTGEKETWFHKTKGAFKAIYHVKSEFHIALVSSVINFTMFPFFSVTIPYWINTELKLPATYLGAFEFSFALGLIVSSLYINALIREWAGRLNNVLFGFILLGCSVMAIVLMGNIYMAIALAFFCGMAFIFINVNLSTLRSMATPRNYRTRMSAMAGFLSSLANPFGVAIAGWYISLLGVVPFTVISGAVVVLIAPVILCSFHLRRALSLDEVEMKGYYEKTYPAAFYKRRQHEEEA</sequence>
<dbReference type="InterPro" id="IPR011701">
    <property type="entry name" value="MFS"/>
</dbReference>
<name>A0A1G4YFU4_9ENTR</name>
<comment type="subcellular location">
    <subcellularLocation>
        <location evidence="1">Cell membrane</location>
        <topology evidence="1">Multi-pass membrane protein</topology>
    </subcellularLocation>
</comment>
<comment type="caution">
    <text evidence="7">The sequence shown here is derived from an EMBL/GenBank/DDBJ whole genome shotgun (WGS) entry which is preliminary data.</text>
</comment>